<dbReference type="Gene3D" id="3.20.20.80">
    <property type="entry name" value="Glycosidases"/>
    <property type="match status" value="1"/>
</dbReference>
<dbReference type="Gene3D" id="2.60.120.260">
    <property type="entry name" value="Galactose-binding domain-like"/>
    <property type="match status" value="1"/>
</dbReference>
<gene>
    <name evidence="7" type="ORF">R8Z58_00755</name>
</gene>
<evidence type="ECO:0000256" key="4">
    <source>
        <dbReference type="RuleBase" id="RU361192"/>
    </source>
</evidence>
<accession>A0ABU4GW58</accession>
<feature type="domain" description="Chitinase A N-terminal" evidence="6">
    <location>
        <begin position="741"/>
        <end position="816"/>
    </location>
</feature>
<comment type="catalytic activity">
    <reaction evidence="4">
        <text>The enzyme specifically hydrolyzes (1-&gt;4)-beta-D-galactosidic linkages in type I arabinogalactans.</text>
        <dbReference type="EC" id="3.2.1.89"/>
    </reaction>
</comment>
<dbReference type="InterPro" id="IPR013540">
    <property type="entry name" value="ChitinaseA_N"/>
</dbReference>
<reference evidence="7 8" key="1">
    <citation type="submission" date="2023-11" db="EMBL/GenBank/DDBJ databases">
        <title>Draft genome sequence of Microbacterium arthrosphaerae JCM 30492.</title>
        <authorList>
            <person name="Zhang G."/>
            <person name="Ding Y."/>
        </authorList>
    </citation>
    <scope>NUCLEOTIDE SEQUENCE [LARGE SCALE GENOMIC DNA]</scope>
    <source>
        <strain evidence="7 8">JCM 30492</strain>
    </source>
</reference>
<dbReference type="EC" id="3.2.1.89" evidence="4"/>
<keyword evidence="8" id="KW-1185">Reference proteome</keyword>
<sequence>MSHHPRSARLAAVAASLALVLGVITAVPAAADDGPVPAGITVPKVENLPTDFISGVDVSSAIALEESGVVFRDAARQPADLFEVLADAGITDVRVRVWNDPFDAARNGYGGGDNDVAHAIEIGTRATDAGLGVLVDFHYSDFWADPAKQQAPKDWAALTVAEKAVAVQDFTTDALGQLKTAGVDVRMVQVGNETNNAVAGVSGWDGMAQIFSAGSAAVREVFPDALVAVHFTNPETSGRYAGYAANLASRDVDYDVFASSYYPYWHGTVQNLTTVLKNVADTYGKKVMVAETSWAYTLEDGDGHGNVIDVPSEATQYPISVQGQATAVRDVIQAVVNVGDAGIGVFYWEPAWLPVGPPSQLETNKALWEAHGSGWASSYAGEYDPHDAGQWYGGSAWDNQALFAHDGTPLESLNVFAYARTGALAPREVTEVAPAELTVTEGDEIILPDTVMVSYNDGSSEAEPVAWSDAATWIEGPGTYSISGVTSSGLAANATVVVAQKNLLRSPGFEGDNSPWTKTGTGLTIGAWDDPHSGDRSAHFWAAGAYSFSLSQRVDAVPAGSYVVRGALQGDGEDAASSVRLSVSSGSAEASVPFSMDGWRNWSTPTTAPIDVAEGASVTVTVTATLAGGAWGTIDDLELVRAAPTGVDTSPLTADLAAAEAIDPAAYTPATAAALQAAIERARIVLSADAASRDAVEGATTALADAVDGLVALDAAAKAPGRGILSHDNGWDTGLKDGAYTVRMNLWWGENGTKLRVFENGERIATVSLAYGGVGEQSAEIPVTGKKNGVYVYTGELVNSQGATALRPVTVTVTDASPGKPVLSHDNKDGDGVFTLTADLWWGTNATTYRFFEGDTVIAGGTLVAATPGAQHATFVVTGAARGTHTYRVEFANDAGVTMSKDVSVTVRR</sequence>
<dbReference type="InterPro" id="IPR014756">
    <property type="entry name" value="Ig_E-set"/>
</dbReference>
<protein>
    <recommendedName>
        <fullName evidence="4">Arabinogalactan endo-beta-1,4-galactanase</fullName>
        <ecNumber evidence="4">3.2.1.89</ecNumber>
    </recommendedName>
</protein>
<feature type="signal peptide" evidence="4">
    <location>
        <begin position="1"/>
        <end position="31"/>
    </location>
</feature>
<comment type="caution">
    <text evidence="7">The sequence shown here is derived from an EMBL/GenBank/DDBJ whole genome shotgun (WGS) entry which is preliminary data.</text>
</comment>
<keyword evidence="2 4" id="KW-0378">Hydrolase</keyword>
<evidence type="ECO:0000313" key="7">
    <source>
        <dbReference type="EMBL" id="MDW4571303.1"/>
    </source>
</evidence>
<evidence type="ECO:0000259" key="5">
    <source>
        <dbReference type="Pfam" id="PF07532"/>
    </source>
</evidence>
<dbReference type="SUPFAM" id="SSF51445">
    <property type="entry name" value="(Trans)glycosidases"/>
    <property type="match status" value="1"/>
</dbReference>
<dbReference type="Proteomes" id="UP001283109">
    <property type="component" value="Unassembled WGS sequence"/>
</dbReference>
<evidence type="ECO:0000313" key="8">
    <source>
        <dbReference type="Proteomes" id="UP001283109"/>
    </source>
</evidence>
<dbReference type="Gene3D" id="2.60.40.10">
    <property type="entry name" value="Immunoglobulins"/>
    <property type="match status" value="2"/>
</dbReference>
<comment type="similarity">
    <text evidence="1 4">Belongs to the glycosyl hydrolase 53 family.</text>
</comment>
<feature type="chain" id="PRO_5044995654" description="Arabinogalactan endo-beta-1,4-galactanase" evidence="4">
    <location>
        <begin position="32"/>
        <end position="909"/>
    </location>
</feature>
<name>A0ABU4GW58_9MICO</name>
<dbReference type="EMBL" id="JAWQEV010000001">
    <property type="protein sequence ID" value="MDW4571303.1"/>
    <property type="molecule type" value="Genomic_DNA"/>
</dbReference>
<dbReference type="InterPro" id="IPR013783">
    <property type="entry name" value="Ig-like_fold"/>
</dbReference>
<dbReference type="PANTHER" id="PTHR34983">
    <property type="entry name" value="ARABINOGALACTAN ENDO-BETA-1,4-GALACTANASE A"/>
    <property type="match status" value="1"/>
</dbReference>
<dbReference type="RefSeq" id="WP_318351850.1">
    <property type="nucleotide sequence ID" value="NZ_JAWQEV010000001.1"/>
</dbReference>
<dbReference type="Pfam" id="PF08329">
    <property type="entry name" value="ChitinaseA_N"/>
    <property type="match status" value="1"/>
</dbReference>
<dbReference type="InterPro" id="IPR011683">
    <property type="entry name" value="Glyco_hydro_53"/>
</dbReference>
<keyword evidence="4" id="KW-0732">Signal</keyword>
<evidence type="ECO:0000256" key="2">
    <source>
        <dbReference type="ARBA" id="ARBA00022801"/>
    </source>
</evidence>
<evidence type="ECO:0000259" key="6">
    <source>
        <dbReference type="Pfam" id="PF08329"/>
    </source>
</evidence>
<evidence type="ECO:0000256" key="3">
    <source>
        <dbReference type="ARBA" id="ARBA00023295"/>
    </source>
</evidence>
<evidence type="ECO:0000256" key="1">
    <source>
        <dbReference type="ARBA" id="ARBA00010687"/>
    </source>
</evidence>
<dbReference type="Gene3D" id="1.20.1270.90">
    <property type="entry name" value="AF1782-like"/>
    <property type="match status" value="1"/>
</dbReference>
<dbReference type="Pfam" id="PF07532">
    <property type="entry name" value="Big_4"/>
    <property type="match status" value="1"/>
</dbReference>
<dbReference type="Pfam" id="PF07745">
    <property type="entry name" value="Glyco_hydro_53"/>
    <property type="match status" value="1"/>
</dbReference>
<organism evidence="7 8">
    <name type="scientific">Microbacterium arthrosphaerae</name>
    <dbReference type="NCBI Taxonomy" id="792652"/>
    <lineage>
        <taxon>Bacteria</taxon>
        <taxon>Bacillati</taxon>
        <taxon>Actinomycetota</taxon>
        <taxon>Actinomycetes</taxon>
        <taxon>Micrococcales</taxon>
        <taxon>Microbacteriaceae</taxon>
        <taxon>Microbacterium</taxon>
    </lineage>
</organism>
<dbReference type="PANTHER" id="PTHR34983:SF2">
    <property type="entry name" value="ENDO-BETA-1,4-GALACTANASE"/>
    <property type="match status" value="1"/>
</dbReference>
<feature type="domain" description="Bacterial Ig-like" evidence="5">
    <location>
        <begin position="433"/>
        <end position="486"/>
    </location>
</feature>
<dbReference type="InterPro" id="IPR017853">
    <property type="entry name" value="GH"/>
</dbReference>
<dbReference type="InterPro" id="IPR011081">
    <property type="entry name" value="Big_4"/>
</dbReference>
<dbReference type="GO" id="GO:0016787">
    <property type="term" value="F:hydrolase activity"/>
    <property type="evidence" value="ECO:0007669"/>
    <property type="project" value="UniProtKB-KW"/>
</dbReference>
<dbReference type="SUPFAM" id="SSF81296">
    <property type="entry name" value="E set domains"/>
    <property type="match status" value="2"/>
</dbReference>
<proteinExistence type="inferred from homology"/>
<keyword evidence="3 4" id="KW-0326">Glycosidase</keyword>